<feature type="domain" description="Metallo-beta-lactamase" evidence="1">
    <location>
        <begin position="42"/>
        <end position="235"/>
    </location>
</feature>
<protein>
    <submittedName>
        <fullName evidence="2">MBL fold metallo-hydrolase</fullName>
    </submittedName>
</protein>
<dbReference type="PANTHER" id="PTHR42951">
    <property type="entry name" value="METALLO-BETA-LACTAMASE DOMAIN-CONTAINING"/>
    <property type="match status" value="1"/>
</dbReference>
<dbReference type="SMART" id="SM00849">
    <property type="entry name" value="Lactamase_B"/>
    <property type="match status" value="1"/>
</dbReference>
<keyword evidence="3" id="KW-1185">Reference proteome</keyword>
<dbReference type="Proteomes" id="UP001597419">
    <property type="component" value="Unassembled WGS sequence"/>
</dbReference>
<dbReference type="InterPro" id="IPR050855">
    <property type="entry name" value="NDM-1-like"/>
</dbReference>
<dbReference type="Gene3D" id="3.60.15.10">
    <property type="entry name" value="Ribonuclease Z/Hydroxyacylglutathione hydrolase-like"/>
    <property type="match status" value="1"/>
</dbReference>
<accession>A0ABW5GBF8</accession>
<evidence type="ECO:0000313" key="3">
    <source>
        <dbReference type="Proteomes" id="UP001597419"/>
    </source>
</evidence>
<dbReference type="PANTHER" id="PTHR42951:SF4">
    <property type="entry name" value="ACYL-COENZYME A THIOESTERASE MBLAC2"/>
    <property type="match status" value="1"/>
</dbReference>
<dbReference type="SUPFAM" id="SSF56281">
    <property type="entry name" value="Metallo-hydrolase/oxidoreductase"/>
    <property type="match status" value="1"/>
</dbReference>
<sequence>MSAETQPPLPETHLAPEPIVRGEPVEVADGVFVLPDYRVPLVPNVGIVVGDRAALVVDTGLGPRNGKYVLDQARRLAGDRPLYLTTTHFHPEHGFGAQAFRGAATIVANRAQRDELHRKGPSYLGMFSGFGPAVAAELAEVELTEPDLVYDGERAEIDLGGRTVALHSWGPAHSAGDQVVVVDGRVLFAGDLAETHMFPLAPWFPPHDTDADPAAWIAVLDRMLALEPAVVVPGHGDVTGTAVLTETRDHLVYVRDEVARLRATGAGNDEVIAAVDEAARARWSTWDNPEWIAFTTRAFLADRRPPENVGGPA</sequence>
<reference evidence="3" key="1">
    <citation type="journal article" date="2019" name="Int. J. Syst. Evol. Microbiol.">
        <title>The Global Catalogue of Microorganisms (GCM) 10K type strain sequencing project: providing services to taxonomists for standard genome sequencing and annotation.</title>
        <authorList>
            <consortium name="The Broad Institute Genomics Platform"/>
            <consortium name="The Broad Institute Genome Sequencing Center for Infectious Disease"/>
            <person name="Wu L."/>
            <person name="Ma J."/>
        </authorList>
    </citation>
    <scope>NUCLEOTIDE SEQUENCE [LARGE SCALE GENOMIC DNA]</scope>
    <source>
        <strain evidence="3">CGMCC 4.7643</strain>
    </source>
</reference>
<evidence type="ECO:0000259" key="1">
    <source>
        <dbReference type="SMART" id="SM00849"/>
    </source>
</evidence>
<comment type="caution">
    <text evidence="2">The sequence shown here is derived from an EMBL/GenBank/DDBJ whole genome shotgun (WGS) entry which is preliminary data.</text>
</comment>
<evidence type="ECO:0000313" key="2">
    <source>
        <dbReference type="EMBL" id="MFD2457230.1"/>
    </source>
</evidence>
<dbReference type="InterPro" id="IPR036866">
    <property type="entry name" value="RibonucZ/Hydroxyglut_hydro"/>
</dbReference>
<dbReference type="CDD" id="cd16282">
    <property type="entry name" value="metallo-hydrolase-like_MBL-fold"/>
    <property type="match status" value="1"/>
</dbReference>
<proteinExistence type="predicted"/>
<dbReference type="RefSeq" id="WP_345388357.1">
    <property type="nucleotide sequence ID" value="NZ_BAABHG010000003.1"/>
</dbReference>
<name>A0ABW5GBF8_9PSEU</name>
<organism evidence="2 3">
    <name type="scientific">Amycolatopsis samaneae</name>
    <dbReference type="NCBI Taxonomy" id="664691"/>
    <lineage>
        <taxon>Bacteria</taxon>
        <taxon>Bacillati</taxon>
        <taxon>Actinomycetota</taxon>
        <taxon>Actinomycetes</taxon>
        <taxon>Pseudonocardiales</taxon>
        <taxon>Pseudonocardiaceae</taxon>
        <taxon>Amycolatopsis</taxon>
    </lineage>
</organism>
<dbReference type="InterPro" id="IPR001279">
    <property type="entry name" value="Metallo-B-lactamas"/>
</dbReference>
<dbReference type="Pfam" id="PF00753">
    <property type="entry name" value="Lactamase_B"/>
    <property type="match status" value="1"/>
</dbReference>
<dbReference type="EMBL" id="JBHUKU010000002">
    <property type="protein sequence ID" value="MFD2457230.1"/>
    <property type="molecule type" value="Genomic_DNA"/>
</dbReference>
<gene>
    <name evidence="2" type="ORF">ACFSYJ_01400</name>
</gene>